<gene>
    <name evidence="2" type="ORF">R3P38DRAFT_1465282</name>
</gene>
<feature type="region of interest" description="Disordered" evidence="1">
    <location>
        <begin position="1"/>
        <end position="78"/>
    </location>
</feature>
<dbReference type="EMBL" id="JAWWNJ010000006">
    <property type="protein sequence ID" value="KAK7053732.1"/>
    <property type="molecule type" value="Genomic_DNA"/>
</dbReference>
<feature type="compositionally biased region" description="Low complexity" evidence="1">
    <location>
        <begin position="27"/>
        <end position="41"/>
    </location>
</feature>
<evidence type="ECO:0000256" key="1">
    <source>
        <dbReference type="SAM" id="MobiDB-lite"/>
    </source>
</evidence>
<evidence type="ECO:0000313" key="2">
    <source>
        <dbReference type="EMBL" id="KAK7053732.1"/>
    </source>
</evidence>
<sequence>MLIQLSLAEAKRQREKGPSHGPTDPKSTTSPLSSPELSPEPVLGKRKTRGSGAGNVSLDTAESSAISSSSSARFSNSRTIKQQLVEEIRVLEKQLASQPQLTVAEPKLLEWTNEIVRDGIRMRRQDMNESVREYWDLKTELAADEEQLRVEAKLLEDAQMNLGLAIAQQRLKQIIPVK</sequence>
<protein>
    <recommendedName>
        <fullName evidence="4">BMERB domain-containing protein</fullName>
    </recommendedName>
</protein>
<dbReference type="Proteomes" id="UP001362999">
    <property type="component" value="Unassembled WGS sequence"/>
</dbReference>
<comment type="caution">
    <text evidence="2">The sequence shown here is derived from an EMBL/GenBank/DDBJ whole genome shotgun (WGS) entry which is preliminary data.</text>
</comment>
<keyword evidence="3" id="KW-1185">Reference proteome</keyword>
<evidence type="ECO:0000313" key="3">
    <source>
        <dbReference type="Proteomes" id="UP001362999"/>
    </source>
</evidence>
<dbReference type="AlphaFoldDB" id="A0AAW0DPW4"/>
<proteinExistence type="predicted"/>
<feature type="compositionally biased region" description="Basic and acidic residues" evidence="1">
    <location>
        <begin position="9"/>
        <end position="18"/>
    </location>
</feature>
<feature type="compositionally biased region" description="Low complexity" evidence="1">
    <location>
        <begin position="57"/>
        <end position="77"/>
    </location>
</feature>
<accession>A0AAW0DPW4</accession>
<reference evidence="2 3" key="1">
    <citation type="journal article" date="2024" name="J Genomics">
        <title>Draft genome sequencing and assembly of Favolaschia claudopus CIRM-BRFM 2984 isolated from oak limbs.</title>
        <authorList>
            <person name="Navarro D."/>
            <person name="Drula E."/>
            <person name="Chaduli D."/>
            <person name="Cazenave R."/>
            <person name="Ahrendt S."/>
            <person name="Wang J."/>
            <person name="Lipzen A."/>
            <person name="Daum C."/>
            <person name="Barry K."/>
            <person name="Grigoriev I.V."/>
            <person name="Favel A."/>
            <person name="Rosso M.N."/>
            <person name="Martin F."/>
        </authorList>
    </citation>
    <scope>NUCLEOTIDE SEQUENCE [LARGE SCALE GENOMIC DNA]</scope>
    <source>
        <strain evidence="2 3">CIRM-BRFM 2984</strain>
    </source>
</reference>
<organism evidence="2 3">
    <name type="scientific">Favolaschia claudopus</name>
    <dbReference type="NCBI Taxonomy" id="2862362"/>
    <lineage>
        <taxon>Eukaryota</taxon>
        <taxon>Fungi</taxon>
        <taxon>Dikarya</taxon>
        <taxon>Basidiomycota</taxon>
        <taxon>Agaricomycotina</taxon>
        <taxon>Agaricomycetes</taxon>
        <taxon>Agaricomycetidae</taxon>
        <taxon>Agaricales</taxon>
        <taxon>Marasmiineae</taxon>
        <taxon>Mycenaceae</taxon>
        <taxon>Favolaschia</taxon>
    </lineage>
</organism>
<evidence type="ECO:0008006" key="4">
    <source>
        <dbReference type="Google" id="ProtNLM"/>
    </source>
</evidence>
<name>A0AAW0DPW4_9AGAR</name>